<dbReference type="InterPro" id="IPR028082">
    <property type="entry name" value="Peripla_BP_I"/>
</dbReference>
<dbReference type="Pfam" id="PF13458">
    <property type="entry name" value="Peripla_BP_6"/>
    <property type="match status" value="1"/>
</dbReference>
<protein>
    <submittedName>
        <fullName evidence="5">ABC transporter substrate-binding protein</fullName>
    </submittedName>
</protein>
<dbReference type="Gene3D" id="3.40.50.2300">
    <property type="match status" value="2"/>
</dbReference>
<sequence>MSKRILTLTTAALAVLGLTLAACSGGGSGSGGGTITIGYSGPLSGGAAAYGQNALDGLEMAVQTINEQGVTVNGESYTVEVASLDDQYLPNNAATNAQRLVEQDDASVVFIPHSGGILAAQQLNAGRTPFVIGAYSSDPAILETGNELSVMIPPNFESYATPFVQETMSRYGKKLGLIGTQSEYGQNWASLVTEEWGAQGGEVLTNNGVDYSTVTDFASTVSKALAEQPDVIFVGGPSQPTALVIAEARKQGFEGGFIVMDQAKFEEMELITDPANLVGSVGVRPLRDGDDPGVADFVERYTAEITDERPATSEVGYHFQTLAIMVKAMEVAGTTDDPAAIHDAVQEALGQVDDVFKVSQFPDRMTEGGHLIADDLLAVYVDEGNALTTFPIPQSEE</sequence>
<dbReference type="SUPFAM" id="SSF53822">
    <property type="entry name" value="Periplasmic binding protein-like I"/>
    <property type="match status" value="1"/>
</dbReference>
<dbReference type="RefSeq" id="WP_344308218.1">
    <property type="nucleotide sequence ID" value="NZ_BAAANO010000013.1"/>
</dbReference>
<accession>A0ABN2TD77</accession>
<organism evidence="5 6">
    <name type="scientific">Brevibacterium samyangense</name>
    <dbReference type="NCBI Taxonomy" id="366888"/>
    <lineage>
        <taxon>Bacteria</taxon>
        <taxon>Bacillati</taxon>
        <taxon>Actinomycetota</taxon>
        <taxon>Actinomycetes</taxon>
        <taxon>Micrococcales</taxon>
        <taxon>Brevibacteriaceae</taxon>
        <taxon>Brevibacterium</taxon>
    </lineage>
</organism>
<dbReference type="EMBL" id="BAAANO010000013">
    <property type="protein sequence ID" value="GAA2005371.1"/>
    <property type="molecule type" value="Genomic_DNA"/>
</dbReference>
<dbReference type="Proteomes" id="UP001500755">
    <property type="component" value="Unassembled WGS sequence"/>
</dbReference>
<dbReference type="PANTHER" id="PTHR30483:SF6">
    <property type="entry name" value="PERIPLASMIC BINDING PROTEIN OF ABC TRANSPORTER FOR NATURAL AMINO ACIDS"/>
    <property type="match status" value="1"/>
</dbReference>
<comment type="similarity">
    <text evidence="1">Belongs to the leucine-binding protein family.</text>
</comment>
<evidence type="ECO:0000256" key="3">
    <source>
        <dbReference type="SAM" id="SignalP"/>
    </source>
</evidence>
<evidence type="ECO:0000256" key="2">
    <source>
        <dbReference type="ARBA" id="ARBA00022729"/>
    </source>
</evidence>
<dbReference type="PANTHER" id="PTHR30483">
    <property type="entry name" value="LEUCINE-SPECIFIC-BINDING PROTEIN"/>
    <property type="match status" value="1"/>
</dbReference>
<evidence type="ECO:0000256" key="1">
    <source>
        <dbReference type="ARBA" id="ARBA00010062"/>
    </source>
</evidence>
<reference evidence="5 6" key="1">
    <citation type="journal article" date="2019" name="Int. J. Syst. Evol. Microbiol.">
        <title>The Global Catalogue of Microorganisms (GCM) 10K type strain sequencing project: providing services to taxonomists for standard genome sequencing and annotation.</title>
        <authorList>
            <consortium name="The Broad Institute Genomics Platform"/>
            <consortium name="The Broad Institute Genome Sequencing Center for Infectious Disease"/>
            <person name="Wu L."/>
            <person name="Ma J."/>
        </authorList>
    </citation>
    <scope>NUCLEOTIDE SEQUENCE [LARGE SCALE GENOMIC DNA]</scope>
    <source>
        <strain evidence="5 6">JCM 14546</strain>
    </source>
</reference>
<keyword evidence="2 3" id="KW-0732">Signal</keyword>
<proteinExistence type="inferred from homology"/>
<evidence type="ECO:0000259" key="4">
    <source>
        <dbReference type="Pfam" id="PF13458"/>
    </source>
</evidence>
<dbReference type="InterPro" id="IPR051010">
    <property type="entry name" value="BCAA_transport"/>
</dbReference>
<dbReference type="CDD" id="cd06336">
    <property type="entry name" value="PBP1_ABC_ligand_binding-like"/>
    <property type="match status" value="1"/>
</dbReference>
<feature type="domain" description="Leucine-binding protein" evidence="4">
    <location>
        <begin position="34"/>
        <end position="361"/>
    </location>
</feature>
<dbReference type="PROSITE" id="PS51257">
    <property type="entry name" value="PROKAR_LIPOPROTEIN"/>
    <property type="match status" value="1"/>
</dbReference>
<gene>
    <name evidence="5" type="ORF">GCM10009755_13760</name>
</gene>
<dbReference type="InterPro" id="IPR028081">
    <property type="entry name" value="Leu-bd"/>
</dbReference>
<feature type="signal peptide" evidence="3">
    <location>
        <begin position="1"/>
        <end position="21"/>
    </location>
</feature>
<feature type="chain" id="PRO_5045822793" evidence="3">
    <location>
        <begin position="22"/>
        <end position="397"/>
    </location>
</feature>
<evidence type="ECO:0000313" key="5">
    <source>
        <dbReference type="EMBL" id="GAA2005371.1"/>
    </source>
</evidence>
<evidence type="ECO:0000313" key="6">
    <source>
        <dbReference type="Proteomes" id="UP001500755"/>
    </source>
</evidence>
<comment type="caution">
    <text evidence="5">The sequence shown here is derived from an EMBL/GenBank/DDBJ whole genome shotgun (WGS) entry which is preliminary data.</text>
</comment>
<name>A0ABN2TD77_9MICO</name>
<keyword evidence="6" id="KW-1185">Reference proteome</keyword>